<comment type="caution">
    <text evidence="3">The sequence shown here is derived from an EMBL/GenBank/DDBJ whole genome shotgun (WGS) entry which is preliminary data.</text>
</comment>
<name>A0ABP9R5G4_9RHOO</name>
<protein>
    <submittedName>
        <fullName evidence="3">Uncharacterized protein</fullName>
    </submittedName>
</protein>
<feature type="region of interest" description="Disordered" evidence="1">
    <location>
        <begin position="117"/>
        <end position="152"/>
    </location>
</feature>
<evidence type="ECO:0000313" key="4">
    <source>
        <dbReference type="Proteomes" id="UP001500547"/>
    </source>
</evidence>
<feature type="signal peptide" evidence="2">
    <location>
        <begin position="1"/>
        <end position="23"/>
    </location>
</feature>
<dbReference type="Proteomes" id="UP001500547">
    <property type="component" value="Unassembled WGS sequence"/>
</dbReference>
<dbReference type="EMBL" id="BAABLD010000017">
    <property type="protein sequence ID" value="GAA5171363.1"/>
    <property type="molecule type" value="Genomic_DNA"/>
</dbReference>
<evidence type="ECO:0000313" key="3">
    <source>
        <dbReference type="EMBL" id="GAA5171363.1"/>
    </source>
</evidence>
<gene>
    <name evidence="3" type="ORF">GCM10025770_35870</name>
</gene>
<organism evidence="3 4">
    <name type="scientific">Viridibacterium curvum</name>
    <dbReference type="NCBI Taxonomy" id="1101404"/>
    <lineage>
        <taxon>Bacteria</taxon>
        <taxon>Pseudomonadati</taxon>
        <taxon>Pseudomonadota</taxon>
        <taxon>Betaproteobacteria</taxon>
        <taxon>Rhodocyclales</taxon>
        <taxon>Rhodocyclaceae</taxon>
        <taxon>Viridibacterium</taxon>
    </lineage>
</organism>
<keyword evidence="4" id="KW-1185">Reference proteome</keyword>
<accession>A0ABP9R5G4</accession>
<evidence type="ECO:0000256" key="2">
    <source>
        <dbReference type="SAM" id="SignalP"/>
    </source>
</evidence>
<sequence>MQKFTGRLALVFALSFGASTAQADHYDLRNIFPQEEIVYRDASGMAAAVLVIRLKPYGSAGISTPLCDAVLDFGDGTPPHKLRLGADGKVLIELPHAYTRAGIYTFSVRGGETRTPCAGRASGQVDVREASDRPPAGTPGKPNAQAAAAAPPNVTLEMRSTSTAEVCPEGWQLVPGSMANGRFSCQRKPLQPFVCPNGTQYFDSGSLVGCR</sequence>
<feature type="compositionally biased region" description="Low complexity" evidence="1">
    <location>
        <begin position="142"/>
        <end position="152"/>
    </location>
</feature>
<dbReference type="RefSeq" id="WP_345534488.1">
    <property type="nucleotide sequence ID" value="NZ_BAABLD010000017.1"/>
</dbReference>
<keyword evidence="2" id="KW-0732">Signal</keyword>
<feature type="chain" id="PRO_5045943381" evidence="2">
    <location>
        <begin position="24"/>
        <end position="211"/>
    </location>
</feature>
<proteinExistence type="predicted"/>
<reference evidence="4" key="1">
    <citation type="journal article" date="2019" name="Int. J. Syst. Evol. Microbiol.">
        <title>The Global Catalogue of Microorganisms (GCM) 10K type strain sequencing project: providing services to taxonomists for standard genome sequencing and annotation.</title>
        <authorList>
            <consortium name="The Broad Institute Genomics Platform"/>
            <consortium name="The Broad Institute Genome Sequencing Center for Infectious Disease"/>
            <person name="Wu L."/>
            <person name="Ma J."/>
        </authorList>
    </citation>
    <scope>NUCLEOTIDE SEQUENCE [LARGE SCALE GENOMIC DNA]</scope>
    <source>
        <strain evidence="4">JCM 18715</strain>
    </source>
</reference>
<evidence type="ECO:0000256" key="1">
    <source>
        <dbReference type="SAM" id="MobiDB-lite"/>
    </source>
</evidence>